<evidence type="ECO:0000313" key="3">
    <source>
        <dbReference type="Proteomes" id="UP001230207"/>
    </source>
</evidence>
<name>A0ABU0BU70_9HYPH</name>
<organism evidence="2 3">
    <name type="scientific">Pararhizobium capsulatum DSM 1112</name>
    <dbReference type="NCBI Taxonomy" id="1121113"/>
    <lineage>
        <taxon>Bacteria</taxon>
        <taxon>Pseudomonadati</taxon>
        <taxon>Pseudomonadota</taxon>
        <taxon>Alphaproteobacteria</taxon>
        <taxon>Hyphomicrobiales</taxon>
        <taxon>Rhizobiaceae</taxon>
        <taxon>Rhizobium/Agrobacterium group</taxon>
        <taxon>Pararhizobium</taxon>
    </lineage>
</organism>
<dbReference type="RefSeq" id="WP_307232676.1">
    <property type="nucleotide sequence ID" value="NZ_JAUSVF010000001.1"/>
</dbReference>
<comment type="caution">
    <text evidence="2">The sequence shown here is derived from an EMBL/GenBank/DDBJ whole genome shotgun (WGS) entry which is preliminary data.</text>
</comment>
<accession>A0ABU0BU70</accession>
<reference evidence="2 3" key="1">
    <citation type="submission" date="2023-07" db="EMBL/GenBank/DDBJ databases">
        <title>Genomic Encyclopedia of Type Strains, Phase IV (KMG-IV): sequencing the most valuable type-strain genomes for metagenomic binning, comparative biology and taxonomic classification.</title>
        <authorList>
            <person name="Goeker M."/>
        </authorList>
    </citation>
    <scope>NUCLEOTIDE SEQUENCE [LARGE SCALE GENOMIC DNA]</scope>
    <source>
        <strain evidence="2 3">DSM 1112</strain>
    </source>
</reference>
<sequence length="283" mass="32455">MSEGDSVTQFANSKPSVEEIELRRYEARLGVWKVVLGTFIVGLAGVLVPGFINFYSALFENWRKEAELRAAQQTAHQQYIKDFLTTAVNQDIELRIRFANYFSKLSEPGQQDMWVVYRDELTKQRDAKRIMINELEARAYALAEDPAPNKIEQELVARTLIWTYAEIGYVPFEQSKIAVVTNTQQRLYRETTALVNRLVTLENPIDKTSQDFIRFWELYRRELIGVESPAFAANMIALGRLINTNVANQRPPDEEMRRLADELESISEAELNADAVKTAGEKP</sequence>
<dbReference type="Proteomes" id="UP001230207">
    <property type="component" value="Unassembled WGS sequence"/>
</dbReference>
<protein>
    <submittedName>
        <fullName evidence="2">Uncharacterized protein</fullName>
    </submittedName>
</protein>
<evidence type="ECO:0000256" key="1">
    <source>
        <dbReference type="SAM" id="Phobius"/>
    </source>
</evidence>
<proteinExistence type="predicted"/>
<keyword evidence="1" id="KW-0472">Membrane</keyword>
<feature type="transmembrane region" description="Helical" evidence="1">
    <location>
        <begin position="31"/>
        <end position="55"/>
    </location>
</feature>
<gene>
    <name evidence="2" type="ORF">QO002_003931</name>
</gene>
<keyword evidence="1" id="KW-0812">Transmembrane</keyword>
<keyword evidence="1" id="KW-1133">Transmembrane helix</keyword>
<keyword evidence="3" id="KW-1185">Reference proteome</keyword>
<evidence type="ECO:0000313" key="2">
    <source>
        <dbReference type="EMBL" id="MDQ0321793.1"/>
    </source>
</evidence>
<dbReference type="EMBL" id="JAUSVF010000001">
    <property type="protein sequence ID" value="MDQ0321793.1"/>
    <property type="molecule type" value="Genomic_DNA"/>
</dbReference>